<dbReference type="InterPro" id="IPR023210">
    <property type="entry name" value="NADP_OxRdtase_dom"/>
</dbReference>
<reference evidence="2" key="1">
    <citation type="submission" date="2023-03" db="EMBL/GenBank/DDBJ databases">
        <title>MT1 and MT2 Draft Genomes of Novel Species.</title>
        <authorList>
            <person name="Venkateswaran K."/>
        </authorList>
    </citation>
    <scope>NUCLEOTIDE SEQUENCE</scope>
    <source>
        <strain evidence="2">F6_8S_P_1A</strain>
    </source>
</reference>
<keyword evidence="3" id="KW-1185">Reference proteome</keyword>
<dbReference type="RefSeq" id="WP_301218026.1">
    <property type="nucleotide sequence ID" value="NZ_JAROCB010000002.1"/>
</dbReference>
<dbReference type="SUPFAM" id="SSF51430">
    <property type="entry name" value="NAD(P)-linked oxidoreductase"/>
    <property type="match status" value="1"/>
</dbReference>
<gene>
    <name evidence="2" type="ORF">P5G59_08765</name>
</gene>
<comment type="caution">
    <text evidence="2">The sequence shown here is derived from an EMBL/GenBank/DDBJ whole genome shotgun (WGS) entry which is preliminary data.</text>
</comment>
<dbReference type="InterPro" id="IPR036812">
    <property type="entry name" value="NAD(P)_OxRdtase_dom_sf"/>
</dbReference>
<accession>A0ABT8IWN1</accession>
<sequence length="326" mass="35616">MLRTSRPFGRGGLTVGPIGYGAAALGNLYAARPEDVWPRIVPAAWQAGIRYFDTAPHYGVGLSEERLGAGLRDLPRDEYVLSTKVGRVIEPNPDYRPGETDIANLFDVPATRRRRRDYSRDGVLRSVEDSLARLGVDRIDVLFVHDPDEFEREALEGAFPALEELRSQGVIRSYGAGMNQTGMLTRFIRETDLDIVMCANRYTLLDPAAEHKLLPAAQERGVSVAVAAVFASGILATERPRAGATFEYSAAPPELVARVERIADVAERHGTTVPELAVQFPLRHPAVSTVVLGADAPEQIERNAALADAPVPEAVWEELREEGLLG</sequence>
<dbReference type="PANTHER" id="PTHR42686">
    <property type="entry name" value="GH17980P-RELATED"/>
    <property type="match status" value="1"/>
</dbReference>
<dbReference type="EMBL" id="JAROCB010000002">
    <property type="protein sequence ID" value="MDN4597228.1"/>
    <property type="molecule type" value="Genomic_DNA"/>
</dbReference>
<name>A0ABT8IWN1_9MICO</name>
<protein>
    <submittedName>
        <fullName evidence="2">Aldo/keto reductase</fullName>
    </submittedName>
</protein>
<dbReference type="Proteomes" id="UP001174210">
    <property type="component" value="Unassembled WGS sequence"/>
</dbReference>
<dbReference type="Gene3D" id="3.20.20.100">
    <property type="entry name" value="NADP-dependent oxidoreductase domain"/>
    <property type="match status" value="1"/>
</dbReference>
<evidence type="ECO:0000313" key="2">
    <source>
        <dbReference type="EMBL" id="MDN4597228.1"/>
    </source>
</evidence>
<proteinExistence type="predicted"/>
<evidence type="ECO:0000313" key="3">
    <source>
        <dbReference type="Proteomes" id="UP001174210"/>
    </source>
</evidence>
<dbReference type="CDD" id="cd19152">
    <property type="entry name" value="AKR_AKR15A"/>
    <property type="match status" value="1"/>
</dbReference>
<evidence type="ECO:0000259" key="1">
    <source>
        <dbReference type="Pfam" id="PF00248"/>
    </source>
</evidence>
<dbReference type="PANTHER" id="PTHR42686:SF1">
    <property type="entry name" value="GH17980P-RELATED"/>
    <property type="match status" value="1"/>
</dbReference>
<feature type="domain" description="NADP-dependent oxidoreductase" evidence="1">
    <location>
        <begin position="17"/>
        <end position="321"/>
    </location>
</feature>
<dbReference type="InterPro" id="IPR020471">
    <property type="entry name" value="AKR"/>
</dbReference>
<organism evidence="2 3">
    <name type="scientific">Leifsonia virtsii</name>
    <dbReference type="NCBI Taxonomy" id="3035915"/>
    <lineage>
        <taxon>Bacteria</taxon>
        <taxon>Bacillati</taxon>
        <taxon>Actinomycetota</taxon>
        <taxon>Actinomycetes</taxon>
        <taxon>Micrococcales</taxon>
        <taxon>Microbacteriaceae</taxon>
        <taxon>Leifsonia</taxon>
    </lineage>
</organism>
<dbReference type="Pfam" id="PF00248">
    <property type="entry name" value="Aldo_ket_red"/>
    <property type="match status" value="1"/>
</dbReference>